<evidence type="ECO:0000256" key="3">
    <source>
        <dbReference type="ARBA" id="ARBA00006678"/>
    </source>
</evidence>
<dbReference type="InParanoid" id="H2ZE95"/>
<evidence type="ECO:0000256" key="4">
    <source>
        <dbReference type="ARBA" id="ARBA00022490"/>
    </source>
</evidence>
<dbReference type="FunCoup" id="H2ZE95">
    <property type="interactions" value="348"/>
</dbReference>
<dbReference type="SUPFAM" id="SSF54211">
    <property type="entry name" value="Ribosomal protein S5 domain 2-like"/>
    <property type="match status" value="1"/>
</dbReference>
<dbReference type="GO" id="GO:0034475">
    <property type="term" value="P:U4 snRNA 3'-end processing"/>
    <property type="evidence" value="ECO:0007669"/>
    <property type="project" value="TreeGrafter"/>
</dbReference>
<dbReference type="STRING" id="51511.ENSCSAVP00000015911"/>
<evidence type="ECO:0000313" key="16">
    <source>
        <dbReference type="Proteomes" id="UP000007875"/>
    </source>
</evidence>
<dbReference type="CDD" id="cd11367">
    <property type="entry name" value="RNase_PH_RRP42"/>
    <property type="match status" value="1"/>
</dbReference>
<dbReference type="GeneTree" id="ENSGT00950000183130"/>
<evidence type="ECO:0000256" key="5">
    <source>
        <dbReference type="ARBA" id="ARBA00022552"/>
    </source>
</evidence>
<feature type="domain" description="Exoribonuclease phosphorolytic" evidence="14">
    <location>
        <begin position="198"/>
        <end position="261"/>
    </location>
</feature>
<reference evidence="16" key="1">
    <citation type="submission" date="2003-08" db="EMBL/GenBank/DDBJ databases">
        <authorList>
            <person name="Birren B."/>
            <person name="Nusbaum C."/>
            <person name="Abebe A."/>
            <person name="Abouelleil A."/>
            <person name="Adekoya E."/>
            <person name="Ait-zahra M."/>
            <person name="Allen N."/>
            <person name="Allen T."/>
            <person name="An P."/>
            <person name="Anderson M."/>
            <person name="Anderson S."/>
            <person name="Arachchi H."/>
            <person name="Armbruster J."/>
            <person name="Bachantsang P."/>
            <person name="Baldwin J."/>
            <person name="Barry A."/>
            <person name="Bayul T."/>
            <person name="Blitshsteyn B."/>
            <person name="Bloom T."/>
            <person name="Blye J."/>
            <person name="Boguslavskiy L."/>
            <person name="Borowsky M."/>
            <person name="Boukhgalter B."/>
            <person name="Brunache A."/>
            <person name="Butler J."/>
            <person name="Calixte N."/>
            <person name="Calvo S."/>
            <person name="Camarata J."/>
            <person name="Campo K."/>
            <person name="Chang J."/>
            <person name="Cheshatsang Y."/>
            <person name="Citroen M."/>
            <person name="Collymore A."/>
            <person name="Considine T."/>
            <person name="Cook A."/>
            <person name="Cooke P."/>
            <person name="Corum B."/>
            <person name="Cuomo C."/>
            <person name="David R."/>
            <person name="Dawoe T."/>
            <person name="Degray S."/>
            <person name="Dodge S."/>
            <person name="Dooley K."/>
            <person name="Dorje P."/>
            <person name="Dorjee K."/>
            <person name="Dorris L."/>
            <person name="Duffey N."/>
            <person name="Dupes A."/>
            <person name="Elkins T."/>
            <person name="Engels R."/>
            <person name="Erickson J."/>
            <person name="Farina A."/>
            <person name="Faro S."/>
            <person name="Ferreira P."/>
            <person name="Fischer H."/>
            <person name="Fitzgerald M."/>
            <person name="Foley K."/>
            <person name="Gage D."/>
            <person name="Galagan J."/>
            <person name="Gearin G."/>
            <person name="Gnerre S."/>
            <person name="Gnirke A."/>
            <person name="Goyette A."/>
            <person name="Graham J."/>
            <person name="Grandbois E."/>
            <person name="Gyaltsen K."/>
            <person name="Hafez N."/>
            <person name="Hagopian D."/>
            <person name="Hagos B."/>
            <person name="Hall J."/>
            <person name="Hatcher B."/>
            <person name="Heller A."/>
            <person name="Higgins H."/>
            <person name="Honan T."/>
            <person name="Horn A."/>
            <person name="Houde N."/>
            <person name="Hughes L."/>
            <person name="Hulme W."/>
            <person name="Husby E."/>
            <person name="Iliev I."/>
            <person name="Jaffe D."/>
            <person name="Jones C."/>
            <person name="Kamal M."/>
            <person name="Kamat A."/>
            <person name="Kamvysselis M."/>
            <person name="Karlsson E."/>
            <person name="Kells C."/>
            <person name="Kieu A."/>
            <person name="Kisner P."/>
            <person name="Kodira C."/>
            <person name="Kulbokas E."/>
            <person name="Labutti K."/>
            <person name="Lama D."/>
            <person name="Landers T."/>
            <person name="Leger J."/>
            <person name="Levine S."/>
            <person name="Lewis D."/>
            <person name="Lewis T."/>
            <person name="Lindblad-toh K."/>
            <person name="Liu X."/>
            <person name="Lokyitsang T."/>
            <person name="Lokyitsang Y."/>
            <person name="Lucien O."/>
            <person name="Lui A."/>
            <person name="Ma L.J."/>
            <person name="Mabbitt R."/>
            <person name="Macdonald J."/>
            <person name="Maclean C."/>
            <person name="Major J."/>
            <person name="Manning J."/>
            <person name="Marabella R."/>
            <person name="Maru K."/>
            <person name="Matthews C."/>
            <person name="Mauceli E."/>
            <person name="Mccarthy M."/>
            <person name="Mcdonough S."/>
            <person name="Mcghee T."/>
            <person name="Meldrim J."/>
            <person name="Meneus L."/>
            <person name="Mesirov J."/>
            <person name="Mihalev A."/>
            <person name="Mihova T."/>
            <person name="Mikkelsen T."/>
            <person name="Mlenga V."/>
            <person name="Moru K."/>
            <person name="Mozes J."/>
            <person name="Mulrain L."/>
            <person name="Munson G."/>
            <person name="Naylor J."/>
            <person name="Newes C."/>
            <person name="Nguyen C."/>
            <person name="Nguyen N."/>
            <person name="Nguyen T."/>
            <person name="Nicol R."/>
            <person name="Nielsen C."/>
            <person name="Nizzari M."/>
            <person name="Norbu C."/>
            <person name="Norbu N."/>
            <person name="O'donnell P."/>
            <person name="Okoawo O."/>
            <person name="O'leary S."/>
            <person name="Omotosho B."/>
            <person name="O'neill K."/>
            <person name="Osman S."/>
            <person name="Parker S."/>
            <person name="Perrin D."/>
            <person name="Phunkhang P."/>
            <person name="Piqani B."/>
            <person name="Purcell S."/>
            <person name="Rachupka T."/>
            <person name="Ramasamy U."/>
            <person name="Rameau R."/>
            <person name="Ray V."/>
            <person name="Raymond C."/>
            <person name="Retta R."/>
            <person name="Richardson S."/>
            <person name="Rise C."/>
            <person name="Rodriguez J."/>
            <person name="Rogers J."/>
            <person name="Rogov P."/>
            <person name="Rutman M."/>
            <person name="Schupbach R."/>
            <person name="Seaman C."/>
            <person name="Settipalli S."/>
            <person name="Sharpe T."/>
            <person name="Sheridan J."/>
            <person name="Sherpa N."/>
            <person name="Shi J."/>
            <person name="Smirnov S."/>
            <person name="Smith C."/>
            <person name="Sougnez C."/>
            <person name="Spencer B."/>
            <person name="Stalker J."/>
            <person name="Stange-thomann N."/>
            <person name="Stavropoulos S."/>
            <person name="Stetson K."/>
            <person name="Stone C."/>
            <person name="Stone S."/>
            <person name="Stubbs M."/>
            <person name="Talamas J."/>
            <person name="Tchuinga P."/>
            <person name="Tenzing P."/>
            <person name="Tesfaye S."/>
            <person name="Theodore J."/>
            <person name="Thoulutsang Y."/>
            <person name="Topham K."/>
            <person name="Towey S."/>
            <person name="Tsamla T."/>
            <person name="Tsomo N."/>
            <person name="Vallee D."/>
            <person name="Vassiliev H."/>
            <person name="Venkataraman V."/>
            <person name="Vinson J."/>
            <person name="Vo A."/>
            <person name="Wade C."/>
            <person name="Wang S."/>
            <person name="Wangchuk T."/>
            <person name="Wangdi T."/>
            <person name="Whittaker C."/>
            <person name="Wilkinson J."/>
            <person name="Wu Y."/>
            <person name="Wyman D."/>
            <person name="Yadav S."/>
            <person name="Yang S."/>
            <person name="Yang X."/>
            <person name="Yeager S."/>
            <person name="Yee E."/>
            <person name="Young G."/>
            <person name="Zainoun J."/>
            <person name="Zembeck L."/>
            <person name="Zimmer A."/>
            <person name="Zody M."/>
            <person name="Lander E."/>
        </authorList>
    </citation>
    <scope>NUCLEOTIDE SEQUENCE [LARGE SCALE GENOMIC DNA]</scope>
</reference>
<evidence type="ECO:0000256" key="10">
    <source>
        <dbReference type="ARBA" id="ARBA00042523"/>
    </source>
</evidence>
<evidence type="ECO:0000256" key="8">
    <source>
        <dbReference type="ARBA" id="ARBA00022990"/>
    </source>
</evidence>
<dbReference type="InterPro" id="IPR036345">
    <property type="entry name" value="ExoRNase_PH_dom2_sf"/>
</dbReference>
<comment type="similarity">
    <text evidence="3">Belongs to the RNase PH family.</text>
</comment>
<keyword evidence="16" id="KW-1185">Reference proteome</keyword>
<dbReference type="Ensembl" id="ENSCSAVT00000016090.1">
    <property type="protein sequence ID" value="ENSCSAVP00000015911.1"/>
    <property type="gene ID" value="ENSCSAVG00000009360.1"/>
</dbReference>
<dbReference type="eggNOG" id="KOG1612">
    <property type="taxonomic scope" value="Eukaryota"/>
</dbReference>
<keyword evidence="4" id="KW-0963">Cytoplasm</keyword>
<dbReference type="Pfam" id="PF03725">
    <property type="entry name" value="RNase_PH_C"/>
    <property type="match status" value="1"/>
</dbReference>
<evidence type="ECO:0000256" key="1">
    <source>
        <dbReference type="ARBA" id="ARBA00004496"/>
    </source>
</evidence>
<reference evidence="15" key="2">
    <citation type="submission" date="2025-08" db="UniProtKB">
        <authorList>
            <consortium name="Ensembl"/>
        </authorList>
    </citation>
    <scope>IDENTIFICATION</scope>
</reference>
<evidence type="ECO:0000256" key="7">
    <source>
        <dbReference type="ARBA" id="ARBA00022884"/>
    </source>
</evidence>
<evidence type="ECO:0000256" key="9">
    <source>
        <dbReference type="ARBA" id="ARBA00023242"/>
    </source>
</evidence>
<dbReference type="InterPro" id="IPR015847">
    <property type="entry name" value="ExoRNase_PH_dom2"/>
</dbReference>
<dbReference type="AlphaFoldDB" id="H2ZE95"/>
<keyword evidence="8" id="KW-0007">Acetylation</keyword>
<dbReference type="GO" id="GO:0034476">
    <property type="term" value="P:U5 snRNA 3'-end processing"/>
    <property type="evidence" value="ECO:0007669"/>
    <property type="project" value="TreeGrafter"/>
</dbReference>
<dbReference type="Gene3D" id="3.30.230.70">
    <property type="entry name" value="GHMP Kinase, N-terminal domain"/>
    <property type="match status" value="1"/>
</dbReference>
<dbReference type="GO" id="GO:0000176">
    <property type="term" value="C:nuclear exosome (RNase complex)"/>
    <property type="evidence" value="ECO:0007669"/>
    <property type="project" value="TreeGrafter"/>
</dbReference>
<dbReference type="GO" id="GO:0071038">
    <property type="term" value="P:TRAMP-dependent tRNA surveillance pathway"/>
    <property type="evidence" value="ECO:0007669"/>
    <property type="project" value="TreeGrafter"/>
</dbReference>
<comment type="subcellular location">
    <subcellularLocation>
        <location evidence="1">Cytoplasm</location>
    </subcellularLocation>
    <subcellularLocation>
        <location evidence="2">Nucleus</location>
        <location evidence="2">Nucleolus</location>
    </subcellularLocation>
</comment>
<keyword evidence="5" id="KW-0698">rRNA processing</keyword>
<dbReference type="SUPFAM" id="SSF55666">
    <property type="entry name" value="Ribonuclease PH domain 2-like"/>
    <property type="match status" value="1"/>
</dbReference>
<dbReference type="GO" id="GO:0071035">
    <property type="term" value="P:nuclear polyadenylation-dependent rRNA catabolic process"/>
    <property type="evidence" value="ECO:0007669"/>
    <property type="project" value="TreeGrafter"/>
</dbReference>
<dbReference type="InterPro" id="IPR020568">
    <property type="entry name" value="Ribosomal_Su5_D2-typ_SF"/>
</dbReference>
<evidence type="ECO:0000256" key="12">
    <source>
        <dbReference type="ARBA" id="ARBA00083632"/>
    </source>
</evidence>
<evidence type="ECO:0000256" key="2">
    <source>
        <dbReference type="ARBA" id="ARBA00004604"/>
    </source>
</evidence>
<evidence type="ECO:0000259" key="14">
    <source>
        <dbReference type="Pfam" id="PF03725"/>
    </source>
</evidence>
<dbReference type="PANTHER" id="PTHR11097">
    <property type="entry name" value="EXOSOME COMPLEX EXONUCLEASE RIBOSOMAL RNA PROCESSING PROTEIN"/>
    <property type="match status" value="1"/>
</dbReference>
<dbReference type="Pfam" id="PF01138">
    <property type="entry name" value="RNase_PH"/>
    <property type="match status" value="1"/>
</dbReference>
<evidence type="ECO:0000256" key="6">
    <source>
        <dbReference type="ARBA" id="ARBA00022835"/>
    </source>
</evidence>
<dbReference type="GO" id="GO:0035925">
    <property type="term" value="F:mRNA 3'-UTR AU-rich region binding"/>
    <property type="evidence" value="ECO:0007669"/>
    <property type="project" value="TreeGrafter"/>
</dbReference>
<dbReference type="InterPro" id="IPR050590">
    <property type="entry name" value="Exosome_comp_Rrp42_subfam"/>
</dbReference>
<dbReference type="GO" id="GO:0071028">
    <property type="term" value="P:nuclear mRNA surveillance"/>
    <property type="evidence" value="ECO:0007669"/>
    <property type="project" value="TreeGrafter"/>
</dbReference>
<dbReference type="OMA" id="YNTRIPK"/>
<dbReference type="FunFam" id="3.30.230.70:FF:000009">
    <property type="entry name" value="Exosome complex component RRP42"/>
    <property type="match status" value="1"/>
</dbReference>
<dbReference type="GO" id="GO:0016075">
    <property type="term" value="P:rRNA catabolic process"/>
    <property type="evidence" value="ECO:0007669"/>
    <property type="project" value="TreeGrafter"/>
</dbReference>
<dbReference type="PANTHER" id="PTHR11097:SF8">
    <property type="entry name" value="EXOSOME COMPLEX COMPONENT RRP42"/>
    <property type="match status" value="1"/>
</dbReference>
<dbReference type="GO" id="GO:0005730">
    <property type="term" value="C:nucleolus"/>
    <property type="evidence" value="ECO:0007669"/>
    <property type="project" value="UniProtKB-SubCell"/>
</dbReference>
<sequence length="290" mass="31457">MAKVILGDSEKWFIIHGIQDDLRNDGRSCDDYRHIEVETGVISNTHGSSRLRLGNTEVMVGVKVELGTPDPHSPNDGLIHFHVDCSPNADPSFQGRGGEELSSNISCILTRIFNNKTAIDLSTLGIIPHKQCWVVHVDVLILECGGNLFDAVSVAVKASLHNTGIPNIQVTDGDEGTQEISLPDDPNDVKFINTNNCPLLVTISKAGSRHIVDATADEESCCNASLVVGVTRRGRTMGMRKMGEGSLDPESIPEMIETGKNIGRQLHIALDKLLKVEQGMANDIEKVGYL</sequence>
<organism evidence="15 16">
    <name type="scientific">Ciona savignyi</name>
    <name type="common">Pacific transparent sea squirt</name>
    <dbReference type="NCBI Taxonomy" id="51511"/>
    <lineage>
        <taxon>Eukaryota</taxon>
        <taxon>Metazoa</taxon>
        <taxon>Chordata</taxon>
        <taxon>Tunicata</taxon>
        <taxon>Ascidiacea</taxon>
        <taxon>Phlebobranchia</taxon>
        <taxon>Cionidae</taxon>
        <taxon>Ciona</taxon>
    </lineage>
</organism>
<dbReference type="InterPro" id="IPR001247">
    <property type="entry name" value="ExoRNase_PH_dom1"/>
</dbReference>
<reference evidence="15" key="3">
    <citation type="submission" date="2025-09" db="UniProtKB">
        <authorList>
            <consortium name="Ensembl"/>
        </authorList>
    </citation>
    <scope>IDENTIFICATION</scope>
</reference>
<dbReference type="Proteomes" id="UP000007875">
    <property type="component" value="Unassembled WGS sequence"/>
</dbReference>
<accession>H2ZE95</accession>
<evidence type="ECO:0000259" key="13">
    <source>
        <dbReference type="Pfam" id="PF01138"/>
    </source>
</evidence>
<comment type="subunit">
    <text evidence="11">Component of the RNA exosome core complex (Exo-9), composed of EXOSC1, EXOSC2, EXOSC3, EXOSC4, EXOSC5, EXOSC6, EXOSC7, EXOSC8 and EXOSC9; within the complex interacts with EXOSC2 and EXOSC4. The catalytically inactive RNA exosome core complex (Exo-9) associates with the catalytic subunit EXOSC10/RRP6. Exo-9 may associate with DIS3 to form the nucleolar exosome complex, or DIS3L to form the cytoplasmic exosome complex. Exo-9 is formed by a hexameric base ring consisting of the heterodimers EXOSC4-EXOSC9, EXOSC5-EXOSC8 and EXOSC6-EXOSC7, and a cap ring consisting of EXOSC1, EXOSC2 and EXOSC3. The RNA exosome complex associates with cofactors C1D/RRP47, MPHOSPH6/MPP6 and MTREX/MTR4. Interacts with ZC3HAV1. Interacts with DIS3; the interaction is direct.</text>
</comment>
<keyword evidence="9" id="KW-0539">Nucleus</keyword>
<name>H2ZE95_CIOSA</name>
<keyword evidence="7" id="KW-0694">RNA-binding</keyword>
<proteinExistence type="inferred from homology"/>
<evidence type="ECO:0000256" key="11">
    <source>
        <dbReference type="ARBA" id="ARBA00064326"/>
    </source>
</evidence>
<keyword evidence="6" id="KW-0271">Exosome</keyword>
<dbReference type="GO" id="GO:0034473">
    <property type="term" value="P:U1 snRNA 3'-end processing"/>
    <property type="evidence" value="ECO:0007669"/>
    <property type="project" value="TreeGrafter"/>
</dbReference>
<dbReference type="GO" id="GO:0000177">
    <property type="term" value="C:cytoplasmic exosome (RNase complex)"/>
    <property type="evidence" value="ECO:0007669"/>
    <property type="project" value="TreeGrafter"/>
</dbReference>
<feature type="domain" description="Exoribonuclease phosphorolytic" evidence="13">
    <location>
        <begin position="32"/>
        <end position="166"/>
    </location>
</feature>
<protein>
    <recommendedName>
        <fullName evidence="12">Exosome component 7</fullName>
    </recommendedName>
    <alternativeName>
        <fullName evidence="10">Ribosomal RNA-processing protein 42</fullName>
    </alternativeName>
</protein>
<evidence type="ECO:0000313" key="15">
    <source>
        <dbReference type="Ensembl" id="ENSCSAVP00000015911.1"/>
    </source>
</evidence>
<dbReference type="InterPro" id="IPR027408">
    <property type="entry name" value="PNPase/RNase_PH_dom_sf"/>
</dbReference>
<dbReference type="GO" id="GO:0000467">
    <property type="term" value="P:exonucleolytic trimming to generate mature 3'-end of 5.8S rRNA from tricistronic rRNA transcript (SSU-rRNA, 5.8S rRNA, LSU-rRNA)"/>
    <property type="evidence" value="ECO:0007669"/>
    <property type="project" value="TreeGrafter"/>
</dbReference>
<dbReference type="HOGENOM" id="CLU_038194_4_0_1"/>